<accession>A0A923SKS6</accession>
<feature type="chain" id="PRO_5037664376" description="GLUG domain-containing protein" evidence="2">
    <location>
        <begin position="26"/>
        <end position="543"/>
    </location>
</feature>
<gene>
    <name evidence="3" type="ORF">H8876_00375</name>
</gene>
<dbReference type="Gene3D" id="2.160.20.110">
    <property type="match status" value="1"/>
</dbReference>
<evidence type="ECO:0000313" key="4">
    <source>
        <dbReference type="Proteomes" id="UP000644115"/>
    </source>
</evidence>
<dbReference type="EMBL" id="JACRWC010000008">
    <property type="protein sequence ID" value="MBC5998478.1"/>
    <property type="molecule type" value="Genomic_DNA"/>
</dbReference>
<evidence type="ECO:0000313" key="3">
    <source>
        <dbReference type="EMBL" id="MBC5998478.1"/>
    </source>
</evidence>
<feature type="region of interest" description="Disordered" evidence="1">
    <location>
        <begin position="38"/>
        <end position="62"/>
    </location>
</feature>
<organism evidence="3 4">
    <name type="scientific">Lentihominibacter faecis</name>
    <dbReference type="NCBI Taxonomy" id="2764712"/>
    <lineage>
        <taxon>Bacteria</taxon>
        <taxon>Bacillati</taxon>
        <taxon>Bacillota</taxon>
        <taxon>Clostridia</taxon>
        <taxon>Peptostreptococcales</taxon>
        <taxon>Anaerovoracaceae</taxon>
        <taxon>Lentihominibacter</taxon>
    </lineage>
</organism>
<reference evidence="3" key="1">
    <citation type="submission" date="2020-08" db="EMBL/GenBank/DDBJ databases">
        <authorList>
            <person name="Liu C."/>
            <person name="Sun Q."/>
        </authorList>
    </citation>
    <scope>NUCLEOTIDE SEQUENCE</scope>
    <source>
        <strain evidence="3">BX16</strain>
    </source>
</reference>
<comment type="caution">
    <text evidence="3">The sequence shown here is derived from an EMBL/GenBank/DDBJ whole genome shotgun (WGS) entry which is preliminary data.</text>
</comment>
<proteinExistence type="predicted"/>
<dbReference type="AlphaFoldDB" id="A0A923SKS6"/>
<dbReference type="RefSeq" id="WP_249286086.1">
    <property type="nucleotide sequence ID" value="NZ_JACRWC010000008.1"/>
</dbReference>
<feature type="compositionally biased region" description="Acidic residues" evidence="1">
    <location>
        <begin position="42"/>
        <end position="51"/>
    </location>
</feature>
<keyword evidence="4" id="KW-1185">Reference proteome</keyword>
<keyword evidence="2" id="KW-0732">Signal</keyword>
<evidence type="ECO:0000256" key="2">
    <source>
        <dbReference type="SAM" id="SignalP"/>
    </source>
</evidence>
<sequence length="543" mass="57064">MKRITVISVLIIFIAGTFGASFAFAAKTDDSTKKGKSRVESVFEEAGDDSDQNGTDRLDQKKSVLKGTPDTSWFDYKNPKKQYQITSEEQLMGLASLVNEEQASRWKPTRTETFEGVTFKLTKDIKLTGEWTPIGMSESICFAGSFDGNGHTISNVIIKNNADSIGFFGYLKGEVKDLNLSGSIESTGGECGGVAGSLDPSASVTGCSAAMDINAGKKTGGIVGSSNGGKIENCVNRGNVSGTYKVGGVVGENWGGTVKKCGNEGNVSSSVRGVATFGTGGIAGRSVAAAAVVSECYNTGNIKSAAEATGGVVGYMNADGSTLTSSYSTGNITIKRIKREKALTKAWAGGVVGIAGSKGVIISNCYSAGAIKDADVSGGVIGRFIADKRDLTEENIQNNFYLNDNISVGIGDNKGLGGADIQKCAAGVSGSTLSGMSSALSISFMKDASGLYGNDGYPVLRWQDPIDSSDKSYLEGVSKDVQKKLDKYLIKNTDTTNKGDIVISIFHPDNYLTDALLMYTEAIDKNTKKDDSQDKETTLDNEE</sequence>
<feature type="signal peptide" evidence="2">
    <location>
        <begin position="1"/>
        <end position="25"/>
    </location>
</feature>
<evidence type="ECO:0000256" key="1">
    <source>
        <dbReference type="SAM" id="MobiDB-lite"/>
    </source>
</evidence>
<evidence type="ECO:0008006" key="5">
    <source>
        <dbReference type="Google" id="ProtNLM"/>
    </source>
</evidence>
<dbReference type="Proteomes" id="UP000644115">
    <property type="component" value="Unassembled WGS sequence"/>
</dbReference>
<name>A0A923SKS6_9FIRM</name>
<protein>
    <recommendedName>
        <fullName evidence="5">GLUG domain-containing protein</fullName>
    </recommendedName>
</protein>